<keyword evidence="10 11" id="KW-0472">Membrane</keyword>
<evidence type="ECO:0000256" key="6">
    <source>
        <dbReference type="ARBA" id="ARBA00022692"/>
    </source>
</evidence>
<dbReference type="InterPro" id="IPR004358">
    <property type="entry name" value="Sig_transdc_His_kin-like_C"/>
</dbReference>
<dbReference type="CDD" id="cd00082">
    <property type="entry name" value="HisKA"/>
    <property type="match status" value="1"/>
</dbReference>
<evidence type="ECO:0000256" key="7">
    <source>
        <dbReference type="ARBA" id="ARBA00022777"/>
    </source>
</evidence>
<reference evidence="14 15" key="1">
    <citation type="submission" date="2018-05" db="EMBL/GenBank/DDBJ databases">
        <title>Genomic Encyclopedia of Type Strains, Phase IV (KMG-V): Genome sequencing to study the core and pangenomes of soil and plant-associated prokaryotes.</title>
        <authorList>
            <person name="Whitman W."/>
        </authorList>
    </citation>
    <scope>NUCLEOTIDE SEQUENCE [LARGE SCALE GENOMIC DNA]</scope>
    <source>
        <strain evidence="14 15">PNA 200-10</strain>
    </source>
</reference>
<dbReference type="InterPro" id="IPR005467">
    <property type="entry name" value="His_kinase_dom"/>
</dbReference>
<proteinExistence type="predicted"/>
<dbReference type="Pfam" id="PF00512">
    <property type="entry name" value="HisKA"/>
    <property type="match status" value="1"/>
</dbReference>
<accession>A0A2V2BP42</accession>
<dbReference type="NCBIfam" id="NF008025">
    <property type="entry name" value="PRK10755.1"/>
    <property type="match status" value="1"/>
</dbReference>
<dbReference type="SMART" id="SM00387">
    <property type="entry name" value="HATPase_c"/>
    <property type="match status" value="1"/>
</dbReference>
<keyword evidence="7 14" id="KW-0418">Kinase</keyword>
<dbReference type="Gene3D" id="6.10.340.10">
    <property type="match status" value="1"/>
</dbReference>
<evidence type="ECO:0000256" key="4">
    <source>
        <dbReference type="ARBA" id="ARBA00022553"/>
    </source>
</evidence>
<evidence type="ECO:0000313" key="15">
    <source>
        <dbReference type="Proteomes" id="UP000245981"/>
    </source>
</evidence>
<dbReference type="InterPro" id="IPR036097">
    <property type="entry name" value="HisK_dim/P_sf"/>
</dbReference>
<dbReference type="GO" id="GO:0005886">
    <property type="term" value="C:plasma membrane"/>
    <property type="evidence" value="ECO:0007669"/>
    <property type="project" value="TreeGrafter"/>
</dbReference>
<evidence type="ECO:0000256" key="11">
    <source>
        <dbReference type="SAM" id="Phobius"/>
    </source>
</evidence>
<comment type="subcellular location">
    <subcellularLocation>
        <location evidence="2">Membrane</location>
    </subcellularLocation>
</comment>
<sequence>MNPYRSGTTMRFRLMLTIGLIMLFFQLISVAWLWHESKEQVQFLVEAHLHNRNMDKHVNKEVREAIVSLALPSLVMIILTLLLCYQAVRWITRPLYQLQHELESRSEVNLEPIVFEGSVQEIDAVTQAINRLVARLTASLERERLFTADVAHELRTPLAGLRLHLELLQRNQAVDTQPLLQRLDQMTANVAQLLQLTRAGQQFTSGSYQNVAMVDEVILPMEAELSAMLEARNQTLTLDVENAFVVKGDAILLRMLLRNLVENAHRYSPPEGNITVRLENATGMSLVIEDEGAGIDESMSGELSKAFVRMDTRYGGIGLGLSIVSRIVQLHNGQFLLENRPDRSGCRARVNFAGVL</sequence>
<dbReference type="Gene3D" id="1.10.287.130">
    <property type="match status" value="1"/>
</dbReference>
<dbReference type="Pfam" id="PF02518">
    <property type="entry name" value="HATPase_c"/>
    <property type="match status" value="1"/>
</dbReference>
<comment type="catalytic activity">
    <reaction evidence="1">
        <text>ATP + protein L-histidine = ADP + protein N-phospho-L-histidine.</text>
        <dbReference type="EC" id="2.7.13.3"/>
    </reaction>
</comment>
<evidence type="ECO:0000256" key="2">
    <source>
        <dbReference type="ARBA" id="ARBA00004370"/>
    </source>
</evidence>
<gene>
    <name evidence="14" type="ORF">C7431_101911</name>
</gene>
<dbReference type="PROSITE" id="PS50885">
    <property type="entry name" value="HAMP"/>
    <property type="match status" value="1"/>
</dbReference>
<dbReference type="RefSeq" id="WP_109716536.1">
    <property type="nucleotide sequence ID" value="NZ_QGHF01000001.1"/>
</dbReference>
<keyword evidence="8 11" id="KW-1133">Transmembrane helix</keyword>
<organism evidence="14 15">
    <name type="scientific">Pantoea allii</name>
    <dbReference type="NCBI Taxonomy" id="574096"/>
    <lineage>
        <taxon>Bacteria</taxon>
        <taxon>Pseudomonadati</taxon>
        <taxon>Pseudomonadota</taxon>
        <taxon>Gammaproteobacteria</taxon>
        <taxon>Enterobacterales</taxon>
        <taxon>Erwiniaceae</taxon>
        <taxon>Pantoea</taxon>
    </lineage>
</organism>
<dbReference type="PRINTS" id="PR00344">
    <property type="entry name" value="BCTRLSENSOR"/>
</dbReference>
<keyword evidence="4" id="KW-0597">Phosphoprotein</keyword>
<keyword evidence="6 11" id="KW-0812">Transmembrane</keyword>
<evidence type="ECO:0000256" key="10">
    <source>
        <dbReference type="ARBA" id="ARBA00023136"/>
    </source>
</evidence>
<evidence type="ECO:0000259" key="13">
    <source>
        <dbReference type="PROSITE" id="PS50885"/>
    </source>
</evidence>
<comment type="caution">
    <text evidence="14">The sequence shown here is derived from an EMBL/GenBank/DDBJ whole genome shotgun (WGS) entry which is preliminary data.</text>
</comment>
<evidence type="ECO:0000256" key="9">
    <source>
        <dbReference type="ARBA" id="ARBA00023012"/>
    </source>
</evidence>
<feature type="transmembrane region" description="Helical" evidence="11">
    <location>
        <begin position="65"/>
        <end position="85"/>
    </location>
</feature>
<dbReference type="SUPFAM" id="SSF47384">
    <property type="entry name" value="Homodimeric domain of signal transducing histidine kinase"/>
    <property type="match status" value="1"/>
</dbReference>
<dbReference type="InterPro" id="IPR036890">
    <property type="entry name" value="HATPase_C_sf"/>
</dbReference>
<dbReference type="PANTHER" id="PTHR45436">
    <property type="entry name" value="SENSOR HISTIDINE KINASE YKOH"/>
    <property type="match status" value="1"/>
</dbReference>
<dbReference type="EC" id="2.7.13.3" evidence="3"/>
<dbReference type="Gene3D" id="3.30.565.10">
    <property type="entry name" value="Histidine kinase-like ATPase, C-terminal domain"/>
    <property type="match status" value="1"/>
</dbReference>
<dbReference type="EMBL" id="QGHF01000001">
    <property type="protein sequence ID" value="PWL01090.1"/>
    <property type="molecule type" value="Genomic_DNA"/>
</dbReference>
<dbReference type="Proteomes" id="UP000245981">
    <property type="component" value="Unassembled WGS sequence"/>
</dbReference>
<feature type="domain" description="Histidine kinase" evidence="12">
    <location>
        <begin position="149"/>
        <end position="356"/>
    </location>
</feature>
<dbReference type="SUPFAM" id="SSF55874">
    <property type="entry name" value="ATPase domain of HSP90 chaperone/DNA topoisomerase II/histidine kinase"/>
    <property type="match status" value="1"/>
</dbReference>
<keyword evidence="9" id="KW-0902">Two-component regulatory system</keyword>
<dbReference type="InterPro" id="IPR050428">
    <property type="entry name" value="TCS_sensor_his_kinase"/>
</dbReference>
<evidence type="ECO:0000256" key="8">
    <source>
        <dbReference type="ARBA" id="ARBA00022989"/>
    </source>
</evidence>
<dbReference type="GO" id="GO:0000155">
    <property type="term" value="F:phosphorelay sensor kinase activity"/>
    <property type="evidence" value="ECO:0007669"/>
    <property type="project" value="InterPro"/>
</dbReference>
<evidence type="ECO:0000256" key="5">
    <source>
        <dbReference type="ARBA" id="ARBA00022679"/>
    </source>
</evidence>
<evidence type="ECO:0000256" key="1">
    <source>
        <dbReference type="ARBA" id="ARBA00000085"/>
    </source>
</evidence>
<evidence type="ECO:0000313" key="14">
    <source>
        <dbReference type="EMBL" id="PWL01090.1"/>
    </source>
</evidence>
<name>A0A2V2BP42_9GAMM</name>
<evidence type="ECO:0000259" key="12">
    <source>
        <dbReference type="PROSITE" id="PS50109"/>
    </source>
</evidence>
<keyword evidence="5" id="KW-0808">Transferase</keyword>
<feature type="domain" description="HAMP" evidence="13">
    <location>
        <begin position="89"/>
        <end position="141"/>
    </location>
</feature>
<dbReference type="PANTHER" id="PTHR45436:SF7">
    <property type="entry name" value="SENSOR PROTEIN BASS"/>
    <property type="match status" value="1"/>
</dbReference>
<dbReference type="PROSITE" id="PS50109">
    <property type="entry name" value="HIS_KIN"/>
    <property type="match status" value="1"/>
</dbReference>
<protein>
    <recommendedName>
        <fullName evidence="3">histidine kinase</fullName>
        <ecNumber evidence="3">2.7.13.3</ecNumber>
    </recommendedName>
</protein>
<dbReference type="SMART" id="SM00388">
    <property type="entry name" value="HisKA"/>
    <property type="match status" value="1"/>
</dbReference>
<dbReference type="InterPro" id="IPR003660">
    <property type="entry name" value="HAMP_dom"/>
</dbReference>
<dbReference type="OrthoDB" id="9809766at2"/>
<dbReference type="InterPro" id="IPR003594">
    <property type="entry name" value="HATPase_dom"/>
</dbReference>
<feature type="transmembrane region" description="Helical" evidence="11">
    <location>
        <begin position="12"/>
        <end position="34"/>
    </location>
</feature>
<dbReference type="AlphaFoldDB" id="A0A2V2BP42"/>
<evidence type="ECO:0000256" key="3">
    <source>
        <dbReference type="ARBA" id="ARBA00012438"/>
    </source>
</evidence>
<dbReference type="STRING" id="574096.HA38_07140"/>
<dbReference type="InterPro" id="IPR003661">
    <property type="entry name" value="HisK_dim/P_dom"/>
</dbReference>